<name>A0A5J6MF60_9PROT</name>
<dbReference type="CDD" id="cd08946">
    <property type="entry name" value="SDR_e"/>
    <property type="match status" value="1"/>
</dbReference>
<dbReference type="OrthoDB" id="9795501at2"/>
<dbReference type="PANTHER" id="PTHR43245">
    <property type="entry name" value="BIFUNCTIONAL POLYMYXIN RESISTANCE PROTEIN ARNA"/>
    <property type="match status" value="1"/>
</dbReference>
<evidence type="ECO:0000259" key="1">
    <source>
        <dbReference type="Pfam" id="PF01370"/>
    </source>
</evidence>
<protein>
    <submittedName>
        <fullName evidence="2">UDP-glucose 4-epimerase</fullName>
    </submittedName>
</protein>
<reference evidence="2 3" key="1">
    <citation type="submission" date="2019-08" db="EMBL/GenBank/DDBJ databases">
        <title>Hyperibacter terrae gen. nov., sp. nov. and Hyperibacter viscosus sp. nov., two new members in the family Rhodospirillaceae isolated from the rhizosphere of Hypericum perforatum.</title>
        <authorList>
            <person name="Noviana Z."/>
        </authorList>
    </citation>
    <scope>NUCLEOTIDE SEQUENCE [LARGE SCALE GENOMIC DNA]</scope>
    <source>
        <strain evidence="2 3">R5913</strain>
    </source>
</reference>
<dbReference type="Proteomes" id="UP000326202">
    <property type="component" value="Chromosome"/>
</dbReference>
<dbReference type="Pfam" id="PF01370">
    <property type="entry name" value="Epimerase"/>
    <property type="match status" value="1"/>
</dbReference>
<sequence length="335" mass="37431">MKFKNVLVTGGAGYVGSLLVPQLLDLGYHVTVYDIMYFGDDFLPKQDPALRIIEGDIRDTAKLAKACQGQDVVISLACISNDASFELDERLSTSVNLDAFEPMVIAAKRAGVKRFIYASSSSVYGVSDKPNVTEDHPLLPLTLYNKYKGMCEPLLFKHQSPDFVCVTIRPATVCGYAPRQRLDLSVNILTNHAINNGKITVFGGTQLRPNLHVQDMCDLYELLLELPDEKIAGETFNAGYQNMSIMDIARTVRDVVMKEFPDRGAIDIVTTPTDDIRSYHINSDKIRRLLGFSPRHTVEDAVRDLCKAFKANKLPNSMTDDRYFNVRQLKSLRAA</sequence>
<dbReference type="KEGG" id="htq:FRZ44_03350"/>
<organism evidence="2 3">
    <name type="scientific">Hypericibacter terrae</name>
    <dbReference type="NCBI Taxonomy" id="2602015"/>
    <lineage>
        <taxon>Bacteria</taxon>
        <taxon>Pseudomonadati</taxon>
        <taxon>Pseudomonadota</taxon>
        <taxon>Alphaproteobacteria</taxon>
        <taxon>Rhodospirillales</taxon>
        <taxon>Dongiaceae</taxon>
        <taxon>Hypericibacter</taxon>
    </lineage>
</organism>
<evidence type="ECO:0000313" key="2">
    <source>
        <dbReference type="EMBL" id="QEX15055.1"/>
    </source>
</evidence>
<dbReference type="RefSeq" id="WP_151175547.1">
    <property type="nucleotide sequence ID" value="NZ_CP042906.1"/>
</dbReference>
<proteinExistence type="predicted"/>
<dbReference type="InterPro" id="IPR001509">
    <property type="entry name" value="Epimerase_deHydtase"/>
</dbReference>
<gene>
    <name evidence="2" type="ORF">FRZ44_03350</name>
</gene>
<accession>A0A5J6MF60</accession>
<dbReference type="AlphaFoldDB" id="A0A5J6MF60"/>
<dbReference type="PANTHER" id="PTHR43245:SF23">
    <property type="entry name" value="NAD(P)-BINDING DOMAIN-CONTAINING PROTEIN"/>
    <property type="match status" value="1"/>
</dbReference>
<dbReference type="EMBL" id="CP042906">
    <property type="protein sequence ID" value="QEX15055.1"/>
    <property type="molecule type" value="Genomic_DNA"/>
</dbReference>
<dbReference type="SUPFAM" id="SSF51735">
    <property type="entry name" value="NAD(P)-binding Rossmann-fold domains"/>
    <property type="match status" value="1"/>
</dbReference>
<dbReference type="InterPro" id="IPR050177">
    <property type="entry name" value="Lipid_A_modif_metabolic_enz"/>
</dbReference>
<feature type="domain" description="NAD-dependent epimerase/dehydratase" evidence="1">
    <location>
        <begin position="6"/>
        <end position="239"/>
    </location>
</feature>
<keyword evidence="3" id="KW-1185">Reference proteome</keyword>
<dbReference type="Gene3D" id="3.40.50.720">
    <property type="entry name" value="NAD(P)-binding Rossmann-like Domain"/>
    <property type="match status" value="1"/>
</dbReference>
<evidence type="ECO:0000313" key="3">
    <source>
        <dbReference type="Proteomes" id="UP000326202"/>
    </source>
</evidence>
<dbReference type="InterPro" id="IPR036291">
    <property type="entry name" value="NAD(P)-bd_dom_sf"/>
</dbReference>